<dbReference type="STRING" id="909613.UO65_4006"/>
<dbReference type="Proteomes" id="UP000019277">
    <property type="component" value="Unassembled WGS sequence"/>
</dbReference>
<dbReference type="eggNOG" id="ENOG5030I0S">
    <property type="taxonomic scope" value="Bacteria"/>
</dbReference>
<proteinExistence type="predicted"/>
<keyword evidence="2" id="KW-1185">Reference proteome</keyword>
<protein>
    <submittedName>
        <fullName evidence="1">Uncharacterized protein</fullName>
    </submittedName>
</protein>
<name>W7IK56_9PSEU</name>
<dbReference type="OrthoDB" id="9812156at2"/>
<dbReference type="RefSeq" id="WP_035284707.1">
    <property type="nucleotide sequence ID" value="NZ_AYXG01000147.1"/>
</dbReference>
<dbReference type="AlphaFoldDB" id="W7IK56"/>
<reference evidence="1 2" key="1">
    <citation type="journal article" date="2014" name="Genome Announc.">
        <title>Draft Genome Sequence of the Antitrypanosomally Active Sponge-Associated Bacterium Actinokineospora sp. Strain EG49.</title>
        <authorList>
            <person name="Harjes J."/>
            <person name="Ryu T."/>
            <person name="Abdelmohsen U.R."/>
            <person name="Moitinho-Silva L."/>
            <person name="Horn H."/>
            <person name="Ravasi T."/>
            <person name="Hentschel U."/>
        </authorList>
    </citation>
    <scope>NUCLEOTIDE SEQUENCE [LARGE SCALE GENOMIC DNA]</scope>
    <source>
        <strain evidence="1 2">EG49</strain>
    </source>
</reference>
<accession>W7IK56</accession>
<comment type="caution">
    <text evidence="1">The sequence shown here is derived from an EMBL/GenBank/DDBJ whole genome shotgun (WGS) entry which is preliminary data.</text>
</comment>
<sequence length="263" mass="27918">MWLFTRKRSTATLVAPPPIPDDRLALPDHGRVPVLGADDHQAELAVAADGGPHPTTTAALVPEPGAAVRVDVLVGDRNLTVGALPEAIGAEYRDALARIGERGQVGTCPARITGGGDTPFGVYLLLAPPRDVEVVTGARDPMVAAETGGRVRLWGERTCSVTREEDHQDALAPHAPPAGRDTHQVPATLGFCDIDSGRYRGEQAIEVLLGGRRVGQLTYAMSVRYAQPVRKLLSTGVEVTCSAVTRRTHDGVRVDLLLPQLSD</sequence>
<dbReference type="EMBL" id="AYXG01000147">
    <property type="protein sequence ID" value="EWC60723.1"/>
    <property type="molecule type" value="Genomic_DNA"/>
</dbReference>
<evidence type="ECO:0000313" key="2">
    <source>
        <dbReference type="Proteomes" id="UP000019277"/>
    </source>
</evidence>
<gene>
    <name evidence="1" type="ORF">UO65_4006</name>
</gene>
<organism evidence="1 2">
    <name type="scientific">Actinokineospora spheciospongiae</name>
    <dbReference type="NCBI Taxonomy" id="909613"/>
    <lineage>
        <taxon>Bacteria</taxon>
        <taxon>Bacillati</taxon>
        <taxon>Actinomycetota</taxon>
        <taxon>Actinomycetes</taxon>
        <taxon>Pseudonocardiales</taxon>
        <taxon>Pseudonocardiaceae</taxon>
        <taxon>Actinokineospora</taxon>
    </lineage>
</organism>
<evidence type="ECO:0000313" key="1">
    <source>
        <dbReference type="EMBL" id="EWC60723.1"/>
    </source>
</evidence>